<evidence type="ECO:0008006" key="4">
    <source>
        <dbReference type="Google" id="ProtNLM"/>
    </source>
</evidence>
<organism evidence="2 3">
    <name type="scientific">Methylobacterium terrae</name>
    <dbReference type="NCBI Taxonomy" id="2202827"/>
    <lineage>
        <taxon>Bacteria</taxon>
        <taxon>Pseudomonadati</taxon>
        <taxon>Pseudomonadota</taxon>
        <taxon>Alphaproteobacteria</taxon>
        <taxon>Hyphomicrobiales</taxon>
        <taxon>Methylobacteriaceae</taxon>
        <taxon>Methylobacterium</taxon>
    </lineage>
</organism>
<dbReference type="EMBL" id="CP029553">
    <property type="protein sequence ID" value="AWN47091.1"/>
    <property type="molecule type" value="Genomic_DNA"/>
</dbReference>
<dbReference type="InterPro" id="IPR023393">
    <property type="entry name" value="START-like_dom_sf"/>
</dbReference>
<dbReference type="RefSeq" id="WP_109959422.1">
    <property type="nucleotide sequence ID" value="NZ_CP029553.1"/>
</dbReference>
<dbReference type="SUPFAM" id="SSF55961">
    <property type="entry name" value="Bet v1-like"/>
    <property type="match status" value="1"/>
</dbReference>
<evidence type="ECO:0000313" key="3">
    <source>
        <dbReference type="Proteomes" id="UP000245444"/>
    </source>
</evidence>
<feature type="region of interest" description="Disordered" evidence="1">
    <location>
        <begin position="1"/>
        <end position="20"/>
    </location>
</feature>
<proteinExistence type="predicted"/>
<reference evidence="2 3" key="1">
    <citation type="submission" date="2018-05" db="EMBL/GenBank/DDBJ databases">
        <title>Complete Genome Sequence of Methylobacterium sp. 17Sr1-28.</title>
        <authorList>
            <person name="Srinivasan S."/>
        </authorList>
    </citation>
    <scope>NUCLEOTIDE SEQUENCE [LARGE SCALE GENOMIC DNA]</scope>
    <source>
        <strain evidence="2 3">17Sr1-28</strain>
    </source>
</reference>
<dbReference type="OrthoDB" id="9803476at2"/>
<evidence type="ECO:0000313" key="2">
    <source>
        <dbReference type="EMBL" id="AWN47091.1"/>
    </source>
</evidence>
<sequence length="118" mass="12488">MSDAACDEPGPGIDQTYELGEPPEKVWRAVSIPALREHWLPGAALAAPEPVAVTPGEEVSYRMREAAPPHLESTVTFRIAPNGTGGTCLRVVHELTDARFAHPTKAAANGNAPLLRAA</sequence>
<dbReference type="Proteomes" id="UP000245444">
    <property type="component" value="Chromosome"/>
</dbReference>
<gene>
    <name evidence="2" type="ORF">DK419_12865</name>
</gene>
<dbReference type="KEGG" id="mtea:DK419_12865"/>
<evidence type="ECO:0000256" key="1">
    <source>
        <dbReference type="SAM" id="MobiDB-lite"/>
    </source>
</evidence>
<protein>
    <recommendedName>
        <fullName evidence="4">Polyketide cyclase</fullName>
    </recommendedName>
</protein>
<keyword evidence="3" id="KW-1185">Reference proteome</keyword>
<accession>A0A2U8WNI4</accession>
<dbReference type="AlphaFoldDB" id="A0A2U8WNI4"/>
<name>A0A2U8WNI4_9HYPH</name>
<dbReference type="Gene3D" id="3.30.530.20">
    <property type="match status" value="1"/>
</dbReference>